<name>A0ABT1IVG5_9ACTN</name>
<proteinExistence type="predicted"/>
<dbReference type="PANTHER" id="PTHR10584:SF167">
    <property type="entry name" value="PFKB DOMAIN PROTEIN"/>
    <property type="match status" value="1"/>
</dbReference>
<dbReference type="PANTHER" id="PTHR10584">
    <property type="entry name" value="SUGAR KINASE"/>
    <property type="match status" value="1"/>
</dbReference>
<keyword evidence="2 4" id="KW-0418">Kinase</keyword>
<accession>A0ABT1IVG5</accession>
<dbReference type="Pfam" id="PF00294">
    <property type="entry name" value="PfkB"/>
    <property type="match status" value="1"/>
</dbReference>
<evidence type="ECO:0000259" key="3">
    <source>
        <dbReference type="Pfam" id="PF00294"/>
    </source>
</evidence>
<comment type="caution">
    <text evidence="4">The sequence shown here is derived from an EMBL/GenBank/DDBJ whole genome shotgun (WGS) entry which is preliminary data.</text>
</comment>
<dbReference type="RefSeq" id="WP_253796083.1">
    <property type="nucleotide sequence ID" value="NZ_JAMZDX010000002.1"/>
</dbReference>
<dbReference type="PROSITE" id="PS00584">
    <property type="entry name" value="PFKB_KINASES_2"/>
    <property type="match status" value="1"/>
</dbReference>
<dbReference type="SUPFAM" id="SSF53613">
    <property type="entry name" value="Ribokinase-like"/>
    <property type="match status" value="1"/>
</dbReference>
<organism evidence="4 5">
    <name type="scientific">Kitasatospora paracochleata</name>
    <dbReference type="NCBI Taxonomy" id="58354"/>
    <lineage>
        <taxon>Bacteria</taxon>
        <taxon>Bacillati</taxon>
        <taxon>Actinomycetota</taxon>
        <taxon>Actinomycetes</taxon>
        <taxon>Kitasatosporales</taxon>
        <taxon>Streptomycetaceae</taxon>
        <taxon>Kitasatospora</taxon>
    </lineage>
</organism>
<feature type="domain" description="Carbohydrate kinase PfkB" evidence="3">
    <location>
        <begin position="5"/>
        <end position="292"/>
    </location>
</feature>
<gene>
    <name evidence="4" type="ORF">FHR36_002237</name>
</gene>
<dbReference type="InterPro" id="IPR029056">
    <property type="entry name" value="Ribokinase-like"/>
</dbReference>
<evidence type="ECO:0000313" key="5">
    <source>
        <dbReference type="Proteomes" id="UP001206483"/>
    </source>
</evidence>
<dbReference type="EMBL" id="JAMZDX010000002">
    <property type="protein sequence ID" value="MCP2309113.1"/>
    <property type="molecule type" value="Genomic_DNA"/>
</dbReference>
<keyword evidence="5" id="KW-1185">Reference proteome</keyword>
<evidence type="ECO:0000313" key="4">
    <source>
        <dbReference type="EMBL" id="MCP2309113.1"/>
    </source>
</evidence>
<evidence type="ECO:0000256" key="1">
    <source>
        <dbReference type="ARBA" id="ARBA00022679"/>
    </source>
</evidence>
<dbReference type="Proteomes" id="UP001206483">
    <property type="component" value="Unassembled WGS sequence"/>
</dbReference>
<dbReference type="Gene3D" id="3.40.1190.20">
    <property type="match status" value="1"/>
</dbReference>
<dbReference type="GO" id="GO:0016301">
    <property type="term" value="F:kinase activity"/>
    <property type="evidence" value="ECO:0007669"/>
    <property type="project" value="UniProtKB-KW"/>
</dbReference>
<evidence type="ECO:0000256" key="2">
    <source>
        <dbReference type="ARBA" id="ARBA00022777"/>
    </source>
</evidence>
<reference evidence="4 5" key="1">
    <citation type="submission" date="2022-06" db="EMBL/GenBank/DDBJ databases">
        <title>Sequencing the genomes of 1000 actinobacteria strains.</title>
        <authorList>
            <person name="Klenk H.-P."/>
        </authorList>
    </citation>
    <scope>NUCLEOTIDE SEQUENCE [LARGE SCALE GENOMIC DNA]</scope>
    <source>
        <strain evidence="4 5">DSM 41656</strain>
    </source>
</reference>
<dbReference type="InterPro" id="IPR011611">
    <property type="entry name" value="PfkB_dom"/>
</dbReference>
<protein>
    <submittedName>
        <fullName evidence="4">Sugar/nucleoside kinase (Ribokinase family)</fullName>
    </submittedName>
</protein>
<keyword evidence="1" id="KW-0808">Transferase</keyword>
<sequence length="301" mass="30018">MSGALLVVGDVVTDVVARHGRPLAPGTDTAARISVRPGGAGANAAAWAARAGAEVRLLGRVGTDSADWHREELLAAGVRPSLVVDPDTPTAVVIALVDAEAERTFVTDSGATALLGPADWDPGLLAGAGRVHLSGYLYFTEPGRRLAALVALEAGRRGLPVSVDPASTGFIERMGREAFLAALGGVGTLLPNLSEALLLSGETEPGTAARVLGERYGEAVVTLGCEGALVARAGEPVARVAGVPATAVDTTGAGDAFAGAYLAGRLRGESPVEAARSGCAAGAEAVARVGGRPAAGGPGRR</sequence>
<dbReference type="InterPro" id="IPR002173">
    <property type="entry name" value="Carboh/pur_kinase_PfkB_CS"/>
</dbReference>